<organism evidence="2 3">
    <name type="scientific">Candidatus Fischerbacteria bacterium RBG_13_37_8</name>
    <dbReference type="NCBI Taxonomy" id="1817863"/>
    <lineage>
        <taxon>Bacteria</taxon>
        <taxon>Candidatus Fischeribacteriota</taxon>
    </lineage>
</organism>
<dbReference type="Pfam" id="PF10646">
    <property type="entry name" value="Germane"/>
    <property type="match status" value="1"/>
</dbReference>
<proteinExistence type="predicted"/>
<protein>
    <recommendedName>
        <fullName evidence="1">GerMN domain-containing protein</fullName>
    </recommendedName>
</protein>
<name>A0A1F5V6D9_9BACT</name>
<dbReference type="EMBL" id="MFGW01000226">
    <property type="protein sequence ID" value="OGF58997.1"/>
    <property type="molecule type" value="Genomic_DNA"/>
</dbReference>
<dbReference type="AlphaFoldDB" id="A0A1F5V6D9"/>
<evidence type="ECO:0000259" key="1">
    <source>
        <dbReference type="SMART" id="SM00909"/>
    </source>
</evidence>
<comment type="caution">
    <text evidence="2">The sequence shown here is derived from an EMBL/GenBank/DDBJ whole genome shotgun (WGS) entry which is preliminary data.</text>
</comment>
<accession>A0A1F5V6D9</accession>
<reference evidence="2 3" key="1">
    <citation type="journal article" date="2016" name="Nat. Commun.">
        <title>Thousands of microbial genomes shed light on interconnected biogeochemical processes in an aquifer system.</title>
        <authorList>
            <person name="Anantharaman K."/>
            <person name="Brown C.T."/>
            <person name="Hug L.A."/>
            <person name="Sharon I."/>
            <person name="Castelle C.J."/>
            <person name="Probst A.J."/>
            <person name="Thomas B.C."/>
            <person name="Singh A."/>
            <person name="Wilkins M.J."/>
            <person name="Karaoz U."/>
            <person name="Brodie E.L."/>
            <person name="Williams K.H."/>
            <person name="Hubbard S.S."/>
            <person name="Banfield J.F."/>
        </authorList>
    </citation>
    <scope>NUCLEOTIDE SEQUENCE [LARGE SCALE GENOMIC DNA]</scope>
</reference>
<gene>
    <name evidence="2" type="ORF">A2Y62_21165</name>
</gene>
<feature type="non-terminal residue" evidence="2">
    <location>
        <position position="172"/>
    </location>
</feature>
<evidence type="ECO:0000313" key="3">
    <source>
        <dbReference type="Proteomes" id="UP000178943"/>
    </source>
</evidence>
<feature type="domain" description="GerMN" evidence="1">
    <location>
        <begin position="90"/>
        <end position="171"/>
    </location>
</feature>
<dbReference type="STRING" id="1817863.A2Y62_21165"/>
<evidence type="ECO:0000313" key="2">
    <source>
        <dbReference type="EMBL" id="OGF58997.1"/>
    </source>
</evidence>
<dbReference type="SMART" id="SM00909">
    <property type="entry name" value="Germane"/>
    <property type="match status" value="1"/>
</dbReference>
<sequence>MRPKLLLILFALILIATISVSLILYFNYKKQAVQHQIVYETPAIETIRNSMPKTTAMNIKLLFGSDERPVLMLEERQITTGEKLPEQCYDTIMELIKGPASEKLYPTIPQDTKVNSLFITEQGSVFIDFSNEIVTNHTGGTDEELLTVYSIVNTIMMNFPQIKKVQILINER</sequence>
<dbReference type="Proteomes" id="UP000178943">
    <property type="component" value="Unassembled WGS sequence"/>
</dbReference>
<dbReference type="InterPro" id="IPR019606">
    <property type="entry name" value="GerMN"/>
</dbReference>